<dbReference type="Pfam" id="PF00635">
    <property type="entry name" value="Motile_Sperm"/>
    <property type="match status" value="1"/>
</dbReference>
<keyword evidence="5" id="KW-0812">Transmembrane</keyword>
<dbReference type="FunFam" id="2.60.40.10:FF:000813">
    <property type="entry name" value="Vesicle-associated protein 1-1"/>
    <property type="match status" value="1"/>
</dbReference>
<evidence type="ECO:0000256" key="6">
    <source>
        <dbReference type="SAM" id="SignalP"/>
    </source>
</evidence>
<dbReference type="InterPro" id="IPR021109">
    <property type="entry name" value="Peptidase_aspartic_dom_sf"/>
</dbReference>
<evidence type="ECO:0000256" key="3">
    <source>
        <dbReference type="SAM" id="Coils"/>
    </source>
</evidence>
<dbReference type="AlphaFoldDB" id="A0A3L6SYS3"/>
<dbReference type="GO" id="GO:0090158">
    <property type="term" value="P:endoplasmic reticulum membrane organization"/>
    <property type="evidence" value="ECO:0007669"/>
    <property type="project" value="TreeGrafter"/>
</dbReference>
<evidence type="ECO:0000256" key="2">
    <source>
        <dbReference type="ARBA" id="ARBA00008932"/>
    </source>
</evidence>
<feature type="domain" description="MSP" evidence="7">
    <location>
        <begin position="237"/>
        <end position="370"/>
    </location>
</feature>
<dbReference type="PANTHER" id="PTHR10809">
    <property type="entry name" value="VESICLE-ASSOCIATED MEMBRANE PROTEIN-ASSOCIATED PROTEIN"/>
    <property type="match status" value="1"/>
</dbReference>
<comment type="similarity">
    <text evidence="1">Belongs to the peptidase A1 family.</text>
</comment>
<accession>A0A3L6SYS3</accession>
<dbReference type="InterPro" id="IPR032861">
    <property type="entry name" value="TAXi_N"/>
</dbReference>
<evidence type="ECO:0000256" key="5">
    <source>
        <dbReference type="SAM" id="Phobius"/>
    </source>
</evidence>
<feature type="transmembrane region" description="Helical" evidence="5">
    <location>
        <begin position="583"/>
        <end position="602"/>
    </location>
</feature>
<dbReference type="Gene3D" id="2.40.70.10">
    <property type="entry name" value="Acid Proteases"/>
    <property type="match status" value="1"/>
</dbReference>
<dbReference type="GO" id="GO:0005789">
    <property type="term" value="C:endoplasmic reticulum membrane"/>
    <property type="evidence" value="ECO:0007669"/>
    <property type="project" value="InterPro"/>
</dbReference>
<keyword evidence="6" id="KW-0732">Signal</keyword>
<keyword evidence="3" id="KW-0175">Coiled coil</keyword>
<dbReference type="OrthoDB" id="264603at2759"/>
<name>A0A3L6SYS3_PANMI</name>
<reference evidence="9" key="1">
    <citation type="journal article" date="2019" name="Nat. Commun.">
        <title>The genome of broomcorn millet.</title>
        <authorList>
            <person name="Zou C."/>
            <person name="Miki D."/>
            <person name="Li D."/>
            <person name="Tang Q."/>
            <person name="Xiao L."/>
            <person name="Rajput S."/>
            <person name="Deng P."/>
            <person name="Jia W."/>
            <person name="Huang R."/>
            <person name="Zhang M."/>
            <person name="Sun Y."/>
            <person name="Hu J."/>
            <person name="Fu X."/>
            <person name="Schnable P.S."/>
            <person name="Li F."/>
            <person name="Zhang H."/>
            <person name="Feng B."/>
            <person name="Zhu X."/>
            <person name="Liu R."/>
            <person name="Schnable J.C."/>
            <person name="Zhu J.-K."/>
            <person name="Zhang H."/>
        </authorList>
    </citation>
    <scope>NUCLEOTIDE SEQUENCE [LARGE SCALE GENOMIC DNA]</scope>
</reference>
<dbReference type="InterPro" id="IPR013783">
    <property type="entry name" value="Ig-like_fold"/>
</dbReference>
<gene>
    <name evidence="8" type="ORF">C2845_PM05G23540</name>
</gene>
<dbReference type="InterPro" id="IPR016763">
    <property type="entry name" value="VAP"/>
</dbReference>
<dbReference type="EMBL" id="PQIB02000003">
    <property type="protein sequence ID" value="RLN29640.1"/>
    <property type="molecule type" value="Genomic_DNA"/>
</dbReference>
<dbReference type="PROSITE" id="PS50202">
    <property type="entry name" value="MSP"/>
    <property type="match status" value="1"/>
</dbReference>
<evidence type="ECO:0000313" key="9">
    <source>
        <dbReference type="Proteomes" id="UP000275267"/>
    </source>
</evidence>
<evidence type="ECO:0000256" key="1">
    <source>
        <dbReference type="ARBA" id="ARBA00007447"/>
    </source>
</evidence>
<feature type="coiled-coil region" evidence="3">
    <location>
        <begin position="524"/>
        <end position="565"/>
    </location>
</feature>
<keyword evidence="5" id="KW-0472">Membrane</keyword>
<evidence type="ECO:0000259" key="7">
    <source>
        <dbReference type="PROSITE" id="PS50202"/>
    </source>
</evidence>
<proteinExistence type="inferred from homology"/>
<dbReference type="STRING" id="4540.A0A3L6SYS3"/>
<dbReference type="SUPFAM" id="SSF49354">
    <property type="entry name" value="PapD-like"/>
    <property type="match status" value="1"/>
</dbReference>
<evidence type="ECO:0000256" key="4">
    <source>
        <dbReference type="SAM" id="MobiDB-lite"/>
    </source>
</evidence>
<comment type="similarity">
    <text evidence="2">Belongs to the VAMP-associated protein (VAP) (TC 9.B.17) family.</text>
</comment>
<organism evidence="8 9">
    <name type="scientific">Panicum miliaceum</name>
    <name type="common">Proso millet</name>
    <name type="synonym">Broomcorn millet</name>
    <dbReference type="NCBI Taxonomy" id="4540"/>
    <lineage>
        <taxon>Eukaryota</taxon>
        <taxon>Viridiplantae</taxon>
        <taxon>Streptophyta</taxon>
        <taxon>Embryophyta</taxon>
        <taxon>Tracheophyta</taxon>
        <taxon>Spermatophyta</taxon>
        <taxon>Magnoliopsida</taxon>
        <taxon>Liliopsida</taxon>
        <taxon>Poales</taxon>
        <taxon>Poaceae</taxon>
        <taxon>PACMAD clade</taxon>
        <taxon>Panicoideae</taxon>
        <taxon>Panicodae</taxon>
        <taxon>Paniceae</taxon>
        <taxon>Panicinae</taxon>
        <taxon>Panicum</taxon>
        <taxon>Panicum sect. Panicum</taxon>
    </lineage>
</organism>
<evidence type="ECO:0000313" key="8">
    <source>
        <dbReference type="EMBL" id="RLN29640.1"/>
    </source>
</evidence>
<dbReference type="InterPro" id="IPR000535">
    <property type="entry name" value="MSP_dom"/>
</dbReference>
<dbReference type="Pfam" id="PF14543">
    <property type="entry name" value="TAXi_N"/>
    <property type="match status" value="1"/>
</dbReference>
<keyword evidence="5" id="KW-1133">Transmembrane helix</keyword>
<sequence>MRRRLCFHHLLAVPVLLLAAAAVQECTAQGGASAGGDHAPLVSPLAKDPATSLYTISIKDGAGPLVVDLAGPLVWSACASGHPTFPCGSSECDAAANSWQQQGRPWQQDYGAGAEVDGGDRDCTCTARPCDPVTRARCASGDLTIFAMSANATDGRNALHPVPFQAVGACAPDQLLRSLPAGAAGVAGFGRAPLSLPSQLATQRGFGRRFALCLPGVAIFGDTPIYLGYYPPDLMTTIASTPLAASPKTFDFTYGNFDRSTKKVKKQSSCCIHLVNKSDQYVAFKVKTTSPKRYCVRPNVGVILPLASCDFTVTMQAVKNAPPDLQIKDKFLVQTAVVPFGTADEDIVPAFFSKETDRYIEEKKLKVVLVSMTQPQVEQPINGVPHAKETVVVPVTEEIVDNVNEVPVVVNEVYRSLKASFPPLRGSPATFSETSAAVKQCPTVLQDFLVPSNQSSFTLSESAPNLQETSAISVESQFASTETSADLKSPPLEYTPAPSEVPSLSDIESTSTGNIHISHVTEDVRTLQMKLNNLGVKLEEAETLIVKLREETRTTIQERDKLRKEMVLLKRAGAAQVQSSTGFPLLFVVYMAVVGMSLGYLLHL</sequence>
<feature type="signal peptide" evidence="6">
    <location>
        <begin position="1"/>
        <end position="28"/>
    </location>
</feature>
<dbReference type="GO" id="GO:0061817">
    <property type="term" value="P:endoplasmic reticulum-plasma membrane tethering"/>
    <property type="evidence" value="ECO:0007669"/>
    <property type="project" value="TreeGrafter"/>
</dbReference>
<protein>
    <submittedName>
        <fullName evidence="8">Vesicle-associated membrane protein-associated protein SCS2-like isoform X2</fullName>
    </submittedName>
</protein>
<comment type="caution">
    <text evidence="8">The sequence shown here is derived from an EMBL/GenBank/DDBJ whole genome shotgun (WGS) entry which is preliminary data.</text>
</comment>
<dbReference type="InterPro" id="IPR008962">
    <property type="entry name" value="PapD-like_sf"/>
</dbReference>
<feature type="chain" id="PRO_5017962575" evidence="6">
    <location>
        <begin position="29"/>
        <end position="604"/>
    </location>
</feature>
<dbReference type="PANTHER" id="PTHR10809:SF158">
    <property type="entry name" value="OS05G0373000 PROTEIN"/>
    <property type="match status" value="1"/>
</dbReference>
<dbReference type="SUPFAM" id="SSF50630">
    <property type="entry name" value="Acid proteases"/>
    <property type="match status" value="1"/>
</dbReference>
<feature type="region of interest" description="Disordered" evidence="4">
    <location>
        <begin position="474"/>
        <end position="508"/>
    </location>
</feature>
<dbReference type="GO" id="GO:0005886">
    <property type="term" value="C:plasma membrane"/>
    <property type="evidence" value="ECO:0007669"/>
    <property type="project" value="TreeGrafter"/>
</dbReference>
<dbReference type="Gene3D" id="2.60.40.10">
    <property type="entry name" value="Immunoglobulins"/>
    <property type="match status" value="1"/>
</dbReference>
<feature type="compositionally biased region" description="Polar residues" evidence="4">
    <location>
        <begin position="474"/>
        <end position="486"/>
    </location>
</feature>
<keyword evidence="9" id="KW-1185">Reference proteome</keyword>
<dbReference type="Proteomes" id="UP000275267">
    <property type="component" value="Unassembled WGS sequence"/>
</dbReference>